<dbReference type="AlphaFoldDB" id="A0A3M0GKR2"/>
<evidence type="ECO:0000313" key="2">
    <source>
        <dbReference type="EMBL" id="RMB62203.1"/>
    </source>
</evidence>
<proteinExistence type="predicted"/>
<keyword evidence="1" id="KW-1133">Transmembrane helix</keyword>
<organism evidence="2 3">
    <name type="scientific">Tessaracoccus antarcticus</name>
    <dbReference type="NCBI Taxonomy" id="2479848"/>
    <lineage>
        <taxon>Bacteria</taxon>
        <taxon>Bacillati</taxon>
        <taxon>Actinomycetota</taxon>
        <taxon>Actinomycetes</taxon>
        <taxon>Propionibacteriales</taxon>
        <taxon>Propionibacteriaceae</taxon>
        <taxon>Tessaracoccus</taxon>
    </lineage>
</organism>
<evidence type="ECO:0000313" key="3">
    <source>
        <dbReference type="Proteomes" id="UP000275256"/>
    </source>
</evidence>
<feature type="transmembrane region" description="Helical" evidence="1">
    <location>
        <begin position="28"/>
        <end position="50"/>
    </location>
</feature>
<dbReference type="Pfam" id="PF14155">
    <property type="entry name" value="DUF4307"/>
    <property type="match status" value="1"/>
</dbReference>
<gene>
    <name evidence="2" type="ORF">EAX62_06470</name>
</gene>
<protein>
    <submittedName>
        <fullName evidence="2">DUF4307 domain-containing protein</fullName>
    </submittedName>
</protein>
<evidence type="ECO:0000256" key="1">
    <source>
        <dbReference type="SAM" id="Phobius"/>
    </source>
</evidence>
<sequence length="140" mass="14839">MGSVIRPMSDEDRGRIAARYPRRKPVDILVAVVAVAALVAAISVVVVAGVQRSNPPVAAMVRQFDVTSPQEIAVTIVVQRTDPGQAATCSLFAQAVSYEYVGELDVEVPPGTETLTTVSLTMKTLKQATSVSVERCLING</sequence>
<name>A0A3M0GKR2_9ACTN</name>
<reference evidence="2 3" key="1">
    <citation type="submission" date="2018-10" db="EMBL/GenBank/DDBJ databases">
        <title>Tessaracoccus antarcticuss sp. nov., isolated from sediment.</title>
        <authorList>
            <person name="Zhou L.Y."/>
            <person name="Du Z.J."/>
        </authorList>
    </citation>
    <scope>NUCLEOTIDE SEQUENCE [LARGE SCALE GENOMIC DNA]</scope>
    <source>
        <strain evidence="2 3">JDX10</strain>
    </source>
</reference>
<accession>A0A3M0GKR2</accession>
<keyword evidence="1" id="KW-0472">Membrane</keyword>
<keyword evidence="3" id="KW-1185">Reference proteome</keyword>
<dbReference type="EMBL" id="REFW01000001">
    <property type="protein sequence ID" value="RMB62203.1"/>
    <property type="molecule type" value="Genomic_DNA"/>
</dbReference>
<dbReference type="Proteomes" id="UP000275256">
    <property type="component" value="Unassembled WGS sequence"/>
</dbReference>
<dbReference type="InterPro" id="IPR025443">
    <property type="entry name" value="DUF4307"/>
</dbReference>
<keyword evidence="1" id="KW-0812">Transmembrane</keyword>
<comment type="caution">
    <text evidence="2">The sequence shown here is derived from an EMBL/GenBank/DDBJ whole genome shotgun (WGS) entry which is preliminary data.</text>
</comment>